<evidence type="ECO:0000313" key="4">
    <source>
        <dbReference type="EMBL" id="KNZ47217.1"/>
    </source>
</evidence>
<reference evidence="4 5" key="1">
    <citation type="submission" date="2015-08" db="EMBL/GenBank/DDBJ databases">
        <title>Next Generation Sequencing and Analysis of the Genome of Puccinia sorghi L Schw, the Causal Agent of Maize Common Rust.</title>
        <authorList>
            <person name="Rochi L."/>
            <person name="Burguener G."/>
            <person name="Darino M."/>
            <person name="Turjanski A."/>
            <person name="Kreff E."/>
            <person name="Dieguez M.J."/>
            <person name="Sacco F."/>
        </authorList>
    </citation>
    <scope>NUCLEOTIDE SEQUENCE [LARGE SCALE GENOMIC DNA]</scope>
    <source>
        <strain evidence="4 5">RO10H11247</strain>
    </source>
</reference>
<dbReference type="EMBL" id="LAVV01011940">
    <property type="protein sequence ID" value="KNZ47217.1"/>
    <property type="molecule type" value="Genomic_DNA"/>
</dbReference>
<evidence type="ECO:0000256" key="1">
    <source>
        <dbReference type="ARBA" id="ARBA00001968"/>
    </source>
</evidence>
<dbReference type="Pfam" id="PF13359">
    <property type="entry name" value="DDE_Tnp_4"/>
    <property type="match status" value="1"/>
</dbReference>
<evidence type="ECO:0000256" key="2">
    <source>
        <dbReference type="ARBA" id="ARBA00022723"/>
    </source>
</evidence>
<name>A0A0L6UG31_9BASI</name>
<protein>
    <recommendedName>
        <fullName evidence="3">DDE Tnp4 domain-containing protein</fullName>
    </recommendedName>
</protein>
<gene>
    <name evidence="4" type="ORF">VP01_659g3</name>
</gene>
<dbReference type="OrthoDB" id="5540949at2759"/>
<dbReference type="InterPro" id="IPR027806">
    <property type="entry name" value="HARBI1_dom"/>
</dbReference>
<evidence type="ECO:0000313" key="5">
    <source>
        <dbReference type="Proteomes" id="UP000037035"/>
    </source>
</evidence>
<evidence type="ECO:0000259" key="3">
    <source>
        <dbReference type="Pfam" id="PF13359"/>
    </source>
</evidence>
<organism evidence="4 5">
    <name type="scientific">Puccinia sorghi</name>
    <dbReference type="NCBI Taxonomy" id="27349"/>
    <lineage>
        <taxon>Eukaryota</taxon>
        <taxon>Fungi</taxon>
        <taxon>Dikarya</taxon>
        <taxon>Basidiomycota</taxon>
        <taxon>Pucciniomycotina</taxon>
        <taxon>Pucciniomycetes</taxon>
        <taxon>Pucciniales</taxon>
        <taxon>Pucciniaceae</taxon>
        <taxon>Puccinia</taxon>
    </lineage>
</organism>
<feature type="domain" description="DDE Tnp4" evidence="3">
    <location>
        <begin position="208"/>
        <end position="279"/>
    </location>
</feature>
<keyword evidence="5" id="KW-1185">Reference proteome</keyword>
<proteinExistence type="predicted"/>
<dbReference type="AlphaFoldDB" id="A0A0L6UG31"/>
<dbReference type="VEuPathDB" id="FungiDB:VP01_659g3"/>
<keyword evidence="2" id="KW-0479">Metal-binding</keyword>
<accession>A0A0L6UG31</accession>
<dbReference type="GO" id="GO:0046872">
    <property type="term" value="F:metal ion binding"/>
    <property type="evidence" value="ECO:0007669"/>
    <property type="project" value="UniProtKB-KW"/>
</dbReference>
<sequence length="284" mass="32399">MCRQAAWQDDLPPIIFFFYFEFPFFSEIPPKFFSISMPQSSKRSECLRNLRKMLHLHVTQADFELKILCWPSSQSRSAAMLPREFWMSHQSFDSLLSLIQNHPVFYSNSNLPQQPVHDQLMVTLRQMGTSGNGSTIGMLARLFRISEGAIILFCNHVVVAILALERSFGDHQVHQCLSLTTCCDLVKTGPMFLGPTAMNKSPQLMLRNSRKGLYGLATLFVCNRNKQITYYLTGWPSCSHNTCLWENCDLNLQSDHFFSPGQYLIADSGFSTKTTLVPTFKKSL</sequence>
<dbReference type="Proteomes" id="UP000037035">
    <property type="component" value="Unassembled WGS sequence"/>
</dbReference>
<comment type="caution">
    <text evidence="4">The sequence shown here is derived from an EMBL/GenBank/DDBJ whole genome shotgun (WGS) entry which is preliminary data.</text>
</comment>
<comment type="cofactor">
    <cofactor evidence="1">
        <name>a divalent metal cation</name>
        <dbReference type="ChEBI" id="CHEBI:60240"/>
    </cofactor>
</comment>